<dbReference type="Proteomes" id="UP001595751">
    <property type="component" value="Unassembled WGS sequence"/>
</dbReference>
<feature type="region of interest" description="Disordered" evidence="1">
    <location>
        <begin position="45"/>
        <end position="71"/>
    </location>
</feature>
<accession>A0ABV7ZJX5</accession>
<organism evidence="2 3">
    <name type="scientific">Corynebacterium hansenii</name>
    <dbReference type="NCBI Taxonomy" id="394964"/>
    <lineage>
        <taxon>Bacteria</taxon>
        <taxon>Bacillati</taxon>
        <taxon>Actinomycetota</taxon>
        <taxon>Actinomycetes</taxon>
        <taxon>Mycobacteriales</taxon>
        <taxon>Corynebacteriaceae</taxon>
        <taxon>Corynebacterium</taxon>
    </lineage>
</organism>
<gene>
    <name evidence="2" type="ORF">ACFORJ_01605</name>
</gene>
<name>A0ABV7ZJX5_9CORY</name>
<evidence type="ECO:0000313" key="3">
    <source>
        <dbReference type="Proteomes" id="UP001595751"/>
    </source>
</evidence>
<proteinExistence type="predicted"/>
<evidence type="ECO:0000313" key="2">
    <source>
        <dbReference type="EMBL" id="MFC3848864.1"/>
    </source>
</evidence>
<keyword evidence="3" id="KW-1185">Reference proteome</keyword>
<reference evidence="3" key="1">
    <citation type="journal article" date="2019" name="Int. J. Syst. Evol. Microbiol.">
        <title>The Global Catalogue of Microorganisms (GCM) 10K type strain sequencing project: providing services to taxonomists for standard genome sequencing and annotation.</title>
        <authorList>
            <consortium name="The Broad Institute Genomics Platform"/>
            <consortium name="The Broad Institute Genome Sequencing Center for Infectious Disease"/>
            <person name="Wu L."/>
            <person name="Ma J."/>
        </authorList>
    </citation>
    <scope>NUCLEOTIDE SEQUENCE [LARGE SCALE GENOMIC DNA]</scope>
    <source>
        <strain evidence="3">CCUG 53252</strain>
    </source>
</reference>
<dbReference type="EMBL" id="JBHRZN010000001">
    <property type="protein sequence ID" value="MFC3848864.1"/>
    <property type="molecule type" value="Genomic_DNA"/>
</dbReference>
<evidence type="ECO:0000256" key="1">
    <source>
        <dbReference type="SAM" id="MobiDB-lite"/>
    </source>
</evidence>
<feature type="compositionally biased region" description="Basic and acidic residues" evidence="1">
    <location>
        <begin position="50"/>
        <end position="61"/>
    </location>
</feature>
<comment type="caution">
    <text evidence="2">The sequence shown here is derived from an EMBL/GenBank/DDBJ whole genome shotgun (WGS) entry which is preliminary data.</text>
</comment>
<sequence>MTPDEREACQWMQADVRTFARRMVIIEIHASSVELIEKDGARWNVPPERVTPRPDLPRLEWPDSEPVSDTRPSINDALPHGFRLADHPVHGRVVVTATEPDRDGELYFVCPFPGTGRNRGGGWCKPDVLTFVGTTPAPNRLAVGSTWDDGDALDEAVRTSGRDDVIAMNAANRPHRYCAATGRWHGEHWGPDGPHDMAPWTVLHTGWEADQ</sequence>
<dbReference type="RefSeq" id="WP_290291788.1">
    <property type="nucleotide sequence ID" value="NZ_CP047211.1"/>
</dbReference>
<protein>
    <submittedName>
        <fullName evidence="2">Uncharacterized protein</fullName>
    </submittedName>
</protein>